<reference evidence="2" key="1">
    <citation type="submission" date="2021-04" db="EMBL/GenBank/DDBJ databases">
        <authorList>
            <consortium name="Molecular Ecology Group"/>
        </authorList>
    </citation>
    <scope>NUCLEOTIDE SEQUENCE</scope>
</reference>
<evidence type="ECO:0000313" key="2">
    <source>
        <dbReference type="EMBL" id="CAG5135648.1"/>
    </source>
</evidence>
<comment type="caution">
    <text evidence="2">The sequence shown here is derived from an EMBL/GenBank/DDBJ whole genome shotgun (WGS) entry which is preliminary data.</text>
</comment>
<evidence type="ECO:0000256" key="1">
    <source>
        <dbReference type="SAM" id="Phobius"/>
    </source>
</evidence>
<evidence type="ECO:0000313" key="3">
    <source>
        <dbReference type="Proteomes" id="UP000678393"/>
    </source>
</evidence>
<name>A0A8S4A5V5_9EUPU</name>
<dbReference type="AlphaFoldDB" id="A0A8S4A5V5"/>
<sequence>CPEQWAGRRCELLDAIGVREDYHHQATILFERTLIIIGIVIALLVFIVICIASYVLA</sequence>
<feature type="non-terminal residue" evidence="2">
    <location>
        <position position="57"/>
    </location>
</feature>
<feature type="transmembrane region" description="Helical" evidence="1">
    <location>
        <begin position="34"/>
        <end position="56"/>
    </location>
</feature>
<proteinExistence type="predicted"/>
<dbReference type="Proteomes" id="UP000678393">
    <property type="component" value="Unassembled WGS sequence"/>
</dbReference>
<keyword evidence="3" id="KW-1185">Reference proteome</keyword>
<protein>
    <submittedName>
        <fullName evidence="2">Uncharacterized protein</fullName>
    </submittedName>
</protein>
<keyword evidence="1" id="KW-0812">Transmembrane</keyword>
<feature type="non-terminal residue" evidence="2">
    <location>
        <position position="1"/>
    </location>
</feature>
<organism evidence="2 3">
    <name type="scientific">Candidula unifasciata</name>
    <dbReference type="NCBI Taxonomy" id="100452"/>
    <lineage>
        <taxon>Eukaryota</taxon>
        <taxon>Metazoa</taxon>
        <taxon>Spiralia</taxon>
        <taxon>Lophotrochozoa</taxon>
        <taxon>Mollusca</taxon>
        <taxon>Gastropoda</taxon>
        <taxon>Heterobranchia</taxon>
        <taxon>Euthyneura</taxon>
        <taxon>Panpulmonata</taxon>
        <taxon>Eupulmonata</taxon>
        <taxon>Stylommatophora</taxon>
        <taxon>Helicina</taxon>
        <taxon>Helicoidea</taxon>
        <taxon>Geomitridae</taxon>
        <taxon>Candidula</taxon>
    </lineage>
</organism>
<keyword evidence="1" id="KW-1133">Transmembrane helix</keyword>
<dbReference type="EMBL" id="CAJHNH020008443">
    <property type="protein sequence ID" value="CAG5135648.1"/>
    <property type="molecule type" value="Genomic_DNA"/>
</dbReference>
<accession>A0A8S4A5V5</accession>
<keyword evidence="1" id="KW-0472">Membrane</keyword>
<gene>
    <name evidence="2" type="ORF">CUNI_LOCUS21206</name>
</gene>